<name>A0A1R4HFH3_9GAMM</name>
<reference evidence="2" key="1">
    <citation type="submission" date="2017-02" db="EMBL/GenBank/DDBJ databases">
        <authorList>
            <person name="Daims H."/>
        </authorList>
    </citation>
    <scope>NUCLEOTIDE SEQUENCE [LARGE SCALE GENOMIC DNA]</scope>
</reference>
<sequence>MKTNHFLIDDENPEWTDDDFKNSTPFTTLPKSLQTTLRSLKTRGKQQQPTKVSTTVRFDAEVLEAFKNMGNGWQTRMNNALKEWLKEHTA</sequence>
<evidence type="ECO:0000313" key="2">
    <source>
        <dbReference type="Proteomes" id="UP000195442"/>
    </source>
</evidence>
<dbReference type="Proteomes" id="UP000195442">
    <property type="component" value="Unassembled WGS sequence"/>
</dbReference>
<dbReference type="EMBL" id="FUKJ01000385">
    <property type="protein sequence ID" value="SJM94967.1"/>
    <property type="molecule type" value="Genomic_DNA"/>
</dbReference>
<dbReference type="RefSeq" id="WP_087148003.1">
    <property type="nucleotide sequence ID" value="NZ_FUKJ01000385.1"/>
</dbReference>
<dbReference type="AlphaFoldDB" id="A0A1R4HFH3"/>
<evidence type="ECO:0008006" key="3">
    <source>
        <dbReference type="Google" id="ProtNLM"/>
    </source>
</evidence>
<dbReference type="OrthoDB" id="9796641at2"/>
<protein>
    <recommendedName>
        <fullName evidence="3">Toxin-antitoxin system, antitoxin component, ribbon-helix-helix domain protein</fullName>
    </recommendedName>
</protein>
<proteinExistence type="predicted"/>
<evidence type="ECO:0000313" key="1">
    <source>
        <dbReference type="EMBL" id="SJM94967.1"/>
    </source>
</evidence>
<gene>
    <name evidence="1" type="ORF">CRENPOLYSF2_4450001</name>
</gene>
<dbReference type="InterPro" id="IPR025528">
    <property type="entry name" value="BrnA_antitoxin"/>
</dbReference>
<organism evidence="1 2">
    <name type="scientific">Crenothrix polyspora</name>
    <dbReference type="NCBI Taxonomy" id="360316"/>
    <lineage>
        <taxon>Bacteria</taxon>
        <taxon>Pseudomonadati</taxon>
        <taxon>Pseudomonadota</taxon>
        <taxon>Gammaproteobacteria</taxon>
        <taxon>Methylococcales</taxon>
        <taxon>Crenotrichaceae</taxon>
        <taxon>Crenothrix</taxon>
    </lineage>
</organism>
<dbReference type="Pfam" id="PF14384">
    <property type="entry name" value="BrnA_antitoxin"/>
    <property type="match status" value="1"/>
</dbReference>
<accession>A0A1R4HFH3</accession>
<keyword evidence="2" id="KW-1185">Reference proteome</keyword>